<reference evidence="3 4" key="1">
    <citation type="journal article" date="2016" name="Genome Announc.">
        <title>Draft Genome Sequences of Five Rapidly Growing Mycobacterium Species, M. thermoresistibile, M. fortuitum subsp. acetamidolyticum, M. canariasense, M. brisbanense, and M. novocastrense.</title>
        <authorList>
            <person name="Katahira K."/>
            <person name="Ogura Y."/>
            <person name="Gotoh Y."/>
            <person name="Hayashi T."/>
        </authorList>
    </citation>
    <scope>NUCLEOTIDE SEQUENCE [LARGE SCALE GENOMIC DNA]</scope>
    <source>
        <strain evidence="3 4">JCM6362</strain>
    </source>
</reference>
<feature type="region of interest" description="Disordered" evidence="1">
    <location>
        <begin position="33"/>
        <end position="69"/>
    </location>
</feature>
<keyword evidence="3" id="KW-0808">Transferase</keyword>
<dbReference type="GO" id="GO:0016740">
    <property type="term" value="F:transferase activity"/>
    <property type="evidence" value="ECO:0007669"/>
    <property type="project" value="UniProtKB-KW"/>
</dbReference>
<dbReference type="EMBL" id="BCTB01000004">
    <property type="protein sequence ID" value="GAT13975.1"/>
    <property type="molecule type" value="Genomic_DNA"/>
</dbReference>
<reference evidence="4" key="2">
    <citation type="submission" date="2016-02" db="EMBL/GenBank/DDBJ databases">
        <title>Draft genome sequence of five rapidly growing Mycobacterium species.</title>
        <authorList>
            <person name="Katahira K."/>
            <person name="Gotou Y."/>
            <person name="Iida K."/>
            <person name="Ogura Y."/>
            <person name="Hayashi T."/>
        </authorList>
    </citation>
    <scope>NUCLEOTIDE SEQUENCE [LARGE SCALE GENOMIC DNA]</scope>
    <source>
        <strain evidence="4">JCM6362</strain>
    </source>
</reference>
<protein>
    <submittedName>
        <fullName evidence="3">Arabinosyl transferase C</fullName>
    </submittedName>
</protein>
<keyword evidence="2" id="KW-1133">Transmembrane helix</keyword>
<dbReference type="AlphaFoldDB" id="A0A124E7Y1"/>
<feature type="transmembrane region" description="Helical" evidence="2">
    <location>
        <begin position="12"/>
        <end position="31"/>
    </location>
</feature>
<name>A0A124E7Y1_MYCTH</name>
<keyword evidence="2" id="KW-0812">Transmembrane</keyword>
<evidence type="ECO:0000313" key="3">
    <source>
        <dbReference type="EMBL" id="GAT13975.1"/>
    </source>
</evidence>
<evidence type="ECO:0000256" key="2">
    <source>
        <dbReference type="SAM" id="Phobius"/>
    </source>
</evidence>
<sequence length="69" mass="7290">MASDFCNVLGSSLFLALPLLVVFGIVSSLRLDNHKGRSKRATRTPGRQTRAADRGAPGSPTGRIPLTLA</sequence>
<organism evidence="3 4">
    <name type="scientific">Mycolicibacterium thermoresistibile</name>
    <name type="common">Mycobacterium thermoresistibile</name>
    <dbReference type="NCBI Taxonomy" id="1797"/>
    <lineage>
        <taxon>Bacteria</taxon>
        <taxon>Bacillati</taxon>
        <taxon>Actinomycetota</taxon>
        <taxon>Actinomycetes</taxon>
        <taxon>Mycobacteriales</taxon>
        <taxon>Mycobacteriaceae</taxon>
        <taxon>Mycolicibacterium</taxon>
    </lineage>
</organism>
<accession>A0A124E7Y1</accession>
<comment type="caution">
    <text evidence="3">The sequence shown here is derived from an EMBL/GenBank/DDBJ whole genome shotgun (WGS) entry which is preliminary data.</text>
</comment>
<keyword evidence="2" id="KW-0472">Membrane</keyword>
<dbReference type="Proteomes" id="UP000069654">
    <property type="component" value="Unassembled WGS sequence"/>
</dbReference>
<evidence type="ECO:0000256" key="1">
    <source>
        <dbReference type="SAM" id="MobiDB-lite"/>
    </source>
</evidence>
<gene>
    <name evidence="3" type="ORF">RMCT_0946</name>
</gene>
<evidence type="ECO:0000313" key="4">
    <source>
        <dbReference type="Proteomes" id="UP000069654"/>
    </source>
</evidence>
<proteinExistence type="predicted"/>
<dbReference type="STRING" id="1797.RMCT_0946"/>